<name>A0A9W9UVK9_9EURO</name>
<comment type="caution">
    <text evidence="2">The sequence shown here is derived from an EMBL/GenBank/DDBJ whole genome shotgun (WGS) entry which is preliminary data.</text>
</comment>
<dbReference type="Proteomes" id="UP001147782">
    <property type="component" value="Unassembled WGS sequence"/>
</dbReference>
<dbReference type="EMBL" id="JAPZBS010000009">
    <property type="protein sequence ID" value="KAJ5359138.1"/>
    <property type="molecule type" value="Genomic_DNA"/>
</dbReference>
<organism evidence="2 3">
    <name type="scientific">Penicillium cataractarum</name>
    <dbReference type="NCBI Taxonomy" id="2100454"/>
    <lineage>
        <taxon>Eukaryota</taxon>
        <taxon>Fungi</taxon>
        <taxon>Dikarya</taxon>
        <taxon>Ascomycota</taxon>
        <taxon>Pezizomycotina</taxon>
        <taxon>Eurotiomycetes</taxon>
        <taxon>Eurotiomycetidae</taxon>
        <taxon>Eurotiales</taxon>
        <taxon>Aspergillaceae</taxon>
        <taxon>Penicillium</taxon>
    </lineage>
</organism>
<reference evidence="2" key="2">
    <citation type="journal article" date="2023" name="IMA Fungus">
        <title>Comparative genomic study of the Penicillium genus elucidates a diverse pangenome and 15 lateral gene transfer events.</title>
        <authorList>
            <person name="Petersen C."/>
            <person name="Sorensen T."/>
            <person name="Nielsen M.R."/>
            <person name="Sondergaard T.E."/>
            <person name="Sorensen J.L."/>
            <person name="Fitzpatrick D.A."/>
            <person name="Frisvad J.C."/>
            <person name="Nielsen K.L."/>
        </authorList>
    </citation>
    <scope>NUCLEOTIDE SEQUENCE</scope>
    <source>
        <strain evidence="2">IBT 29864</strain>
    </source>
</reference>
<reference evidence="2" key="1">
    <citation type="submission" date="2022-11" db="EMBL/GenBank/DDBJ databases">
        <authorList>
            <person name="Petersen C."/>
        </authorList>
    </citation>
    <scope>NUCLEOTIDE SEQUENCE</scope>
    <source>
        <strain evidence="2">IBT 29864</strain>
    </source>
</reference>
<keyword evidence="3" id="KW-1185">Reference proteome</keyword>
<dbReference type="RefSeq" id="XP_056550424.1">
    <property type="nucleotide sequence ID" value="XM_056704464.1"/>
</dbReference>
<gene>
    <name evidence="2" type="ORF">N7496_011551</name>
</gene>
<accession>A0A9W9UVK9</accession>
<dbReference type="GeneID" id="81443643"/>
<dbReference type="AlphaFoldDB" id="A0A9W9UVK9"/>
<sequence length="278" mass="31563">MPDLKYGHGQFRGRVLQQWIEGEKVESEVCPIQPCKLVFADLLQWKPIFNENAVPLPVKDKARELGVWPEDLNNENSSWRKFRIAPVDPMKVLNFKDRWGGMTGPGVIFTDEMFRKDGHHPSEIMKAVYWKDFAQTSLKHVFVLDIKNPNTKSIVRKIYKEGNSLGYPDPRLQGRVWEWGTPEYQALLGTEIGKVVAYFVLGAFGKGKRRIVRVVSWALPGNPSLEFDIEKIDPAAAPSGKSSATTSLQTGGKDKRRLSDDAKDETTPDLRAKRRKLD</sequence>
<feature type="compositionally biased region" description="Polar residues" evidence="1">
    <location>
        <begin position="240"/>
        <end position="250"/>
    </location>
</feature>
<evidence type="ECO:0000256" key="1">
    <source>
        <dbReference type="SAM" id="MobiDB-lite"/>
    </source>
</evidence>
<protein>
    <submittedName>
        <fullName evidence="2">Uncharacterized protein</fullName>
    </submittedName>
</protein>
<proteinExistence type="predicted"/>
<feature type="region of interest" description="Disordered" evidence="1">
    <location>
        <begin position="235"/>
        <end position="278"/>
    </location>
</feature>
<feature type="compositionally biased region" description="Basic and acidic residues" evidence="1">
    <location>
        <begin position="257"/>
        <end position="271"/>
    </location>
</feature>
<evidence type="ECO:0000313" key="2">
    <source>
        <dbReference type="EMBL" id="KAJ5359138.1"/>
    </source>
</evidence>
<dbReference type="OrthoDB" id="4366145at2759"/>
<evidence type="ECO:0000313" key="3">
    <source>
        <dbReference type="Proteomes" id="UP001147782"/>
    </source>
</evidence>